<dbReference type="Pfam" id="PF00078">
    <property type="entry name" value="RVT_1"/>
    <property type="match status" value="1"/>
</dbReference>
<proteinExistence type="predicted"/>
<dbReference type="GO" id="GO:0004523">
    <property type="term" value="F:RNA-DNA hybrid ribonuclease activity"/>
    <property type="evidence" value="ECO:0007669"/>
    <property type="project" value="InterPro"/>
</dbReference>
<keyword evidence="3" id="KW-1185">Reference proteome</keyword>
<dbReference type="InterPro" id="IPR005135">
    <property type="entry name" value="Endo/exonuclease/phosphatase"/>
</dbReference>
<dbReference type="InterPro" id="IPR000477">
    <property type="entry name" value="RT_dom"/>
</dbReference>
<sequence length="1682" mass="192102">MASSSNEEQFTKRWADICLDDEEDHEVLFDDDCIGEEETDLDDRWCLVGRLLSGKVSDFKIFQNIIADLWKPGKGISIKILDQNRFLFQFYHEIDIQRVIDGSPWTYDRKQLIIERLKQGENPRMVALNSLDMWVQIHELKSGFKTDWALREAARYIGTLVISDPNNFKGLWRDYLRVRVRINVAEPLKRRMKFRKRNGDWFYAYFKYERVPTFCFICGIMGHAEKFCNKVYDTPSDQIVKPYSLEMKAPLKRQSFLTASPWLRTNMDDNREMHREANPTTATANPEINDMPTNQPQSYVNHDPMISDSQNHGTKNHSHNDYVILVNENSASFSNENLIEIADLKRKRMELIDASGAVSLPTDASEAEVEKNQNNSAEMGCFSIDVIGRKGGLAMFWHVSSEAQLLKFSNNHIDMIIHLPGMNPWRLTGIYGEPNRTFRYQTWNLLRDMRNESNLPWCIIGDFNNILGNEDKKGGRPYPSSLISGFQDAVRDCQLIDLDLKGYPYTWERSRGSSRAVEIRLDRAMVTQSWLDVYNEVSLTNLDFSSSDHSPIYLLPEMPTGTARYAPFRYENAWNREPFCKQIVANVWDSNQTECLTKKLEICSTQLVNWGRHLTGNFKARLFKSKKLLAELKNSVNDFDVENFAVEKNNYFEILAQQELYWKQRSKQYWLHSGDKNNKYFHATASARKRSNHVQQLQDNNGIWQNWNTGLESLIKQYFEELYQSTDLFSPLIIDNVKVVVTAMHNEALLQPIQDEEVKMAVFSMHPDKAPGPDGMGPGFFQHHWDIIGTDVIKTVKEYFDTEIMPEGLNATNLVLIPKKKNFTVMSDLRPIALCNVLYKVISKVLANRMRDMIDSIISETQSAFIPGRLISDNIMVAFEVMHYLKQKRRGKKGFMALKLDMSKAYDRVEWRFLKAIMTRMGFASKWIDLIMGCVSTVQYKVVHNGHVIDSISPSRGIRQGDPLSTYLFIICAEGLSALIQKFEANRLIQGCRVAQRAPSITHMFFADDSYLFCQATQSAADSISTLLQLFENASGQKVNYTKSSIFFSPNTDTAMRSLICATLHMTEALEGSLYLGLPNIIGRNKNAVLGFIKNKVIARINSWDGKFLSRAGKEILLKTVVQSLPTYAMSVFLIPLGTCNELEKLMASFWWKTNSSSGRGIIWMSWDRLATPKDEGGMGFRHLHDFNLAMLAKQGWRLLCKPNSLAGRVYKARYFPNSDFLLSDLGNNPSYVWRSIWGAKDLVRLGALRVIGDGKSTTILDYPWLPSTSSKVVTSTHPGLHTHTVSSLLKTDMMCWDDEVVRDLFSPQEAALILDIPLGSTARPDCWSWTADNTGNFTVKSAYQLLQNQKPATSRPNNSGFWRKFWHLKIPPKVLNFLWRAIAGSLPTCVNLVTKHVPISSQCPVCSTAAETTTHALLSCNFAEACWSSFGRPVMLDNNSSFGSWFEKLQHTGDVDFICRAATLCWALWKARNKVVWNKYKPTVKEVLANSSITLEHWRKAQDKHALLTLSFNNSDEGAELWTPPATNNLKINVDAALYPQHNTFGYGIVARNHLGRFIEAKTSYCNGSYPAEVIEALGIKEALSWIKNKSWRNAELETDSLLCVQAIKSNQKMSSTFGIVIEECRLLLSLLQDVKLRFVKRSANRVAHAIARHSRFISDGCILEQDIWPDLRDILFSESF</sequence>
<dbReference type="Gene3D" id="3.60.10.10">
    <property type="entry name" value="Endonuclease/exonuclease/phosphatase"/>
    <property type="match status" value="1"/>
</dbReference>
<dbReference type="InterPro" id="IPR044730">
    <property type="entry name" value="RNase_H-like_dom_plant"/>
</dbReference>
<reference evidence="2" key="1">
    <citation type="submission" date="2018-11" db="EMBL/GenBank/DDBJ databases">
        <authorList>
            <person name="Grassa J C."/>
        </authorList>
    </citation>
    <scope>NUCLEOTIDE SEQUENCE [LARGE SCALE GENOMIC DNA]</scope>
</reference>
<dbReference type="Gramene" id="evm.model.04.1310">
    <property type="protein sequence ID" value="cds.evm.model.04.1310"/>
    <property type="gene ID" value="evm.TU.04.1310"/>
</dbReference>
<organism evidence="2 3">
    <name type="scientific">Cannabis sativa</name>
    <name type="common">Hemp</name>
    <name type="synonym">Marijuana</name>
    <dbReference type="NCBI Taxonomy" id="3483"/>
    <lineage>
        <taxon>Eukaryota</taxon>
        <taxon>Viridiplantae</taxon>
        <taxon>Streptophyta</taxon>
        <taxon>Embryophyta</taxon>
        <taxon>Tracheophyta</taxon>
        <taxon>Spermatophyta</taxon>
        <taxon>Magnoliopsida</taxon>
        <taxon>eudicotyledons</taxon>
        <taxon>Gunneridae</taxon>
        <taxon>Pentapetalae</taxon>
        <taxon>rosids</taxon>
        <taxon>fabids</taxon>
        <taxon>Rosales</taxon>
        <taxon>Cannabaceae</taxon>
        <taxon>Cannabis</taxon>
    </lineage>
</organism>
<name>A0A803PCK4_CANSA</name>
<dbReference type="InterPro" id="IPR036397">
    <property type="entry name" value="RNaseH_sf"/>
</dbReference>
<dbReference type="InterPro" id="IPR025558">
    <property type="entry name" value="DUF4283"/>
</dbReference>
<dbReference type="InterPro" id="IPR002156">
    <property type="entry name" value="RNaseH_domain"/>
</dbReference>
<dbReference type="GO" id="GO:0003676">
    <property type="term" value="F:nucleic acid binding"/>
    <property type="evidence" value="ECO:0007669"/>
    <property type="project" value="InterPro"/>
</dbReference>
<dbReference type="InterPro" id="IPR026960">
    <property type="entry name" value="RVT-Znf"/>
</dbReference>
<dbReference type="EnsemblPlants" id="evm.model.04.1310">
    <property type="protein sequence ID" value="cds.evm.model.04.1310"/>
    <property type="gene ID" value="evm.TU.04.1310"/>
</dbReference>
<evidence type="ECO:0000313" key="3">
    <source>
        <dbReference type="Proteomes" id="UP000596661"/>
    </source>
</evidence>
<dbReference type="Pfam" id="PF14392">
    <property type="entry name" value="zf-CCHC_4"/>
    <property type="match status" value="1"/>
</dbReference>
<dbReference type="CDD" id="cd01650">
    <property type="entry name" value="RT_nLTR_like"/>
    <property type="match status" value="1"/>
</dbReference>
<dbReference type="PROSITE" id="PS50878">
    <property type="entry name" value="RT_POL"/>
    <property type="match status" value="1"/>
</dbReference>
<dbReference type="SUPFAM" id="SSF53098">
    <property type="entry name" value="Ribonuclease H-like"/>
    <property type="match status" value="1"/>
</dbReference>
<dbReference type="PANTHER" id="PTHR33116">
    <property type="entry name" value="REVERSE TRANSCRIPTASE ZINC-BINDING DOMAIN-CONTAINING PROTEIN-RELATED-RELATED"/>
    <property type="match status" value="1"/>
</dbReference>
<dbReference type="PANTHER" id="PTHR33116:SF86">
    <property type="entry name" value="REVERSE TRANSCRIPTASE DOMAIN-CONTAINING PROTEIN"/>
    <property type="match status" value="1"/>
</dbReference>
<dbReference type="CDD" id="cd06222">
    <property type="entry name" value="RNase_H_like"/>
    <property type="match status" value="1"/>
</dbReference>
<dbReference type="Pfam" id="PF03372">
    <property type="entry name" value="Exo_endo_phos"/>
    <property type="match status" value="1"/>
</dbReference>
<dbReference type="Pfam" id="PF13456">
    <property type="entry name" value="RVT_3"/>
    <property type="match status" value="1"/>
</dbReference>
<evidence type="ECO:0000313" key="2">
    <source>
        <dbReference type="EnsemblPlants" id="cds.evm.model.04.1310"/>
    </source>
</evidence>
<evidence type="ECO:0000259" key="1">
    <source>
        <dbReference type="PROSITE" id="PS50878"/>
    </source>
</evidence>
<dbReference type="SUPFAM" id="SSF56219">
    <property type="entry name" value="DNase I-like"/>
    <property type="match status" value="1"/>
</dbReference>
<dbReference type="InterPro" id="IPR012337">
    <property type="entry name" value="RNaseH-like_sf"/>
</dbReference>
<dbReference type="Proteomes" id="UP000596661">
    <property type="component" value="Chromosome 4"/>
</dbReference>
<reference evidence="2" key="2">
    <citation type="submission" date="2021-03" db="UniProtKB">
        <authorList>
            <consortium name="EnsemblPlants"/>
        </authorList>
    </citation>
    <scope>IDENTIFICATION</scope>
</reference>
<dbReference type="Gene3D" id="3.30.420.10">
    <property type="entry name" value="Ribonuclease H-like superfamily/Ribonuclease H"/>
    <property type="match status" value="1"/>
</dbReference>
<protein>
    <recommendedName>
        <fullName evidence="1">Reverse transcriptase domain-containing protein</fullName>
    </recommendedName>
</protein>
<dbReference type="InterPro" id="IPR036691">
    <property type="entry name" value="Endo/exonu/phosph_ase_sf"/>
</dbReference>
<dbReference type="Pfam" id="PF14111">
    <property type="entry name" value="DUF4283"/>
    <property type="match status" value="1"/>
</dbReference>
<dbReference type="Pfam" id="PF13966">
    <property type="entry name" value="zf-RVT"/>
    <property type="match status" value="1"/>
</dbReference>
<dbReference type="SUPFAM" id="SSF56672">
    <property type="entry name" value="DNA/RNA polymerases"/>
    <property type="match status" value="1"/>
</dbReference>
<feature type="domain" description="Reverse transcriptase" evidence="1">
    <location>
        <begin position="798"/>
        <end position="1080"/>
    </location>
</feature>
<dbReference type="EMBL" id="UZAU01000385">
    <property type="status" value="NOT_ANNOTATED_CDS"/>
    <property type="molecule type" value="Genomic_DNA"/>
</dbReference>
<dbReference type="InterPro" id="IPR025836">
    <property type="entry name" value="Zn_knuckle_CX2CX4HX4C"/>
</dbReference>
<dbReference type="InterPro" id="IPR043502">
    <property type="entry name" value="DNA/RNA_pol_sf"/>
</dbReference>
<accession>A0A803PCK4</accession>